<dbReference type="Pfam" id="PF00632">
    <property type="entry name" value="HECT"/>
    <property type="match status" value="1"/>
</dbReference>
<feature type="domain" description="HECT" evidence="2">
    <location>
        <begin position="177"/>
        <end position="456"/>
    </location>
</feature>
<protein>
    <recommendedName>
        <fullName evidence="2">HECT domain-containing protein</fullName>
    </recommendedName>
</protein>
<name>A0A7R9UEQ9_9STRA</name>
<keyword evidence="1" id="KW-0833">Ubl conjugation pathway</keyword>
<gene>
    <name evidence="3" type="ORF">PPYR1160_LOCUS12654</name>
</gene>
<organism evidence="3">
    <name type="scientific">Pinguiococcus pyrenoidosus</name>
    <dbReference type="NCBI Taxonomy" id="172671"/>
    <lineage>
        <taxon>Eukaryota</taxon>
        <taxon>Sar</taxon>
        <taxon>Stramenopiles</taxon>
        <taxon>Ochrophyta</taxon>
        <taxon>Pinguiophyceae</taxon>
        <taxon>Pinguiochrysidales</taxon>
        <taxon>Pinguiochrysidaceae</taxon>
        <taxon>Pinguiococcus</taxon>
    </lineage>
</organism>
<sequence length="481" mass="54021">MPVGWLGSSAKPKGYRLQEPFLQGARTSPNIIKRFNHELQRKLFTKKKKDGKLIFSEQHMRFVFGKYKVEIQDVLDEGVGASWLFGSYWNTVDPANHGAAASVADGVGGLTQQRIARLLWPGEGSKAQATGLPETDELLIAKLISSNFSLTYGKIVYALIGCFESDESGTKQNMTSILASKISDEKQLEQVLDRLWKLHETWRALGAIAALALSQGVKLPRKIYSPIVMADIMGTTFVDSINDEHSLNTLQMWDEDDLIAEMSSTFQEKLSAEAIEEHLEVIEEDVLAELGPTLAQRFRCLTNPQRLAYARAIHSRRFALSSMRRGFQAIHVPLVGSMVSAWTRLDGSFRESLYGAELKPQDVILLLDFDSRVIPDDRRNLQELLLGYGDEDLRAFLKFATDLETLPPPGEMIRVDYDYERAVANMEASPQTMPMATTCHKTISLVRGHTKSTAEQVWTWVITAMKEGTLDFLEDQRYQPG</sequence>
<reference evidence="3" key="1">
    <citation type="submission" date="2021-01" db="EMBL/GenBank/DDBJ databases">
        <authorList>
            <person name="Corre E."/>
            <person name="Pelletier E."/>
            <person name="Niang G."/>
            <person name="Scheremetjew M."/>
            <person name="Finn R."/>
            <person name="Kale V."/>
            <person name="Holt S."/>
            <person name="Cochrane G."/>
            <person name="Meng A."/>
            <person name="Brown T."/>
            <person name="Cohen L."/>
        </authorList>
    </citation>
    <scope>NUCLEOTIDE SEQUENCE</scope>
    <source>
        <strain evidence="3">CCMP2078</strain>
    </source>
</reference>
<proteinExistence type="predicted"/>
<dbReference type="AlphaFoldDB" id="A0A7R9UEQ9"/>
<dbReference type="InterPro" id="IPR035983">
    <property type="entry name" value="Hect_E3_ubiquitin_ligase"/>
</dbReference>
<dbReference type="SUPFAM" id="SSF56204">
    <property type="entry name" value="Hect, E3 ligase catalytic domain"/>
    <property type="match status" value="1"/>
</dbReference>
<evidence type="ECO:0000313" key="3">
    <source>
        <dbReference type="EMBL" id="CAD8263152.1"/>
    </source>
</evidence>
<evidence type="ECO:0000256" key="1">
    <source>
        <dbReference type="ARBA" id="ARBA00022786"/>
    </source>
</evidence>
<accession>A0A7R9UEQ9</accession>
<dbReference type="EMBL" id="HBEA01016578">
    <property type="protein sequence ID" value="CAD8263152.1"/>
    <property type="molecule type" value="Transcribed_RNA"/>
</dbReference>
<dbReference type="InterPro" id="IPR000569">
    <property type="entry name" value="HECT_dom"/>
</dbReference>
<evidence type="ECO:0000259" key="2">
    <source>
        <dbReference type="Pfam" id="PF00632"/>
    </source>
</evidence>
<dbReference type="GO" id="GO:0004842">
    <property type="term" value="F:ubiquitin-protein transferase activity"/>
    <property type="evidence" value="ECO:0007669"/>
    <property type="project" value="InterPro"/>
</dbReference>
<dbReference type="Gene3D" id="3.30.2410.10">
    <property type="entry name" value="Hect, E3 ligase catalytic domain"/>
    <property type="match status" value="1"/>
</dbReference>